<accession>A0AAW9QHT6</accession>
<keyword evidence="1" id="KW-0732">Signal</keyword>
<feature type="chain" id="PRO_5043353691" evidence="1">
    <location>
        <begin position="32"/>
        <end position="306"/>
    </location>
</feature>
<keyword evidence="3" id="KW-1185">Reference proteome</keyword>
<evidence type="ECO:0000313" key="2">
    <source>
        <dbReference type="EMBL" id="MEF7615678.1"/>
    </source>
</evidence>
<dbReference type="Pfam" id="PF19872">
    <property type="entry name" value="DUF6345"/>
    <property type="match status" value="1"/>
</dbReference>
<gene>
    <name evidence="2" type="ORF">V4F39_17315</name>
</gene>
<dbReference type="Proteomes" id="UP001336250">
    <property type="component" value="Unassembled WGS sequence"/>
</dbReference>
<name>A0AAW9QHT6_9BURK</name>
<dbReference type="AlphaFoldDB" id="A0AAW9QHT6"/>
<dbReference type="RefSeq" id="WP_332290982.1">
    <property type="nucleotide sequence ID" value="NZ_JAZIBG010000036.1"/>
</dbReference>
<sequence>MRKIIAPPQQRLLIRLLAAAAVSTGLSTALAFKVDMYAIGNWSGGTCAPGDTDSDRGSWPGMASAWYDWMGLMGHAKTGKFVDGNMTLRRFCDPSYDAACADFAYVDWPDAAIVAAHGYDAGDRWGALMRNSWKNQCSLTMGGGASSTFVGDSNLKFLHASSCLSLNDNYFSNMRVAMKETGSAKGLHVMTGFHGIMWISSSFNGNYAETAFDGHFMPVAKAWVTNHYKSNQFACAAYDPFNWFGTCQDQCPTAMTIGPTAGNALNRLLHERYNNSGAFGSPTGRSYYAWMGYLGCDPLGQNGFNP</sequence>
<organism evidence="2 3">
    <name type="scientific">Aquincola agrisoli</name>
    <dbReference type="NCBI Taxonomy" id="3119538"/>
    <lineage>
        <taxon>Bacteria</taxon>
        <taxon>Pseudomonadati</taxon>
        <taxon>Pseudomonadota</taxon>
        <taxon>Betaproteobacteria</taxon>
        <taxon>Burkholderiales</taxon>
        <taxon>Sphaerotilaceae</taxon>
        <taxon>Aquincola</taxon>
    </lineage>
</organism>
<evidence type="ECO:0000256" key="1">
    <source>
        <dbReference type="SAM" id="SignalP"/>
    </source>
</evidence>
<proteinExistence type="predicted"/>
<dbReference type="InterPro" id="IPR045926">
    <property type="entry name" value="DUF6345"/>
</dbReference>
<protein>
    <submittedName>
        <fullName evidence="2">DUF6345 domain-containing protein</fullName>
    </submittedName>
</protein>
<dbReference type="EMBL" id="JAZIBG010000036">
    <property type="protein sequence ID" value="MEF7615678.1"/>
    <property type="molecule type" value="Genomic_DNA"/>
</dbReference>
<reference evidence="2 3" key="1">
    <citation type="submission" date="2024-02" db="EMBL/GenBank/DDBJ databases">
        <title>Genome sequence of Aquincola sp. MAHUQ-54.</title>
        <authorList>
            <person name="Huq M.A."/>
        </authorList>
    </citation>
    <scope>NUCLEOTIDE SEQUENCE [LARGE SCALE GENOMIC DNA]</scope>
    <source>
        <strain evidence="2 3">MAHUQ-54</strain>
    </source>
</reference>
<comment type="caution">
    <text evidence="2">The sequence shown here is derived from an EMBL/GenBank/DDBJ whole genome shotgun (WGS) entry which is preliminary data.</text>
</comment>
<evidence type="ECO:0000313" key="3">
    <source>
        <dbReference type="Proteomes" id="UP001336250"/>
    </source>
</evidence>
<feature type="signal peptide" evidence="1">
    <location>
        <begin position="1"/>
        <end position="31"/>
    </location>
</feature>